<dbReference type="FunFam" id="1.25.10.10:FF:000008">
    <property type="entry name" value="plakophilin-4 isoform X1"/>
    <property type="match status" value="1"/>
</dbReference>
<organism evidence="11 12">
    <name type="scientific">Cyprinus carpio</name>
    <name type="common">Common carp</name>
    <dbReference type="NCBI Taxonomy" id="7962"/>
    <lineage>
        <taxon>Eukaryota</taxon>
        <taxon>Metazoa</taxon>
        <taxon>Chordata</taxon>
        <taxon>Craniata</taxon>
        <taxon>Vertebrata</taxon>
        <taxon>Euteleostomi</taxon>
        <taxon>Actinopterygii</taxon>
        <taxon>Neopterygii</taxon>
        <taxon>Teleostei</taxon>
        <taxon>Ostariophysi</taxon>
        <taxon>Cypriniformes</taxon>
        <taxon>Cyprinidae</taxon>
        <taxon>Cyprininae</taxon>
        <taxon>Cyprinus</taxon>
    </lineage>
</organism>
<dbReference type="GO" id="GO:0005886">
    <property type="term" value="C:plasma membrane"/>
    <property type="evidence" value="ECO:0007669"/>
    <property type="project" value="TreeGrafter"/>
</dbReference>
<proteinExistence type="inferred from homology"/>
<comment type="similarity">
    <text evidence="2">Belongs to the beta-catenin family.</text>
</comment>
<dbReference type="InterPro" id="IPR028435">
    <property type="entry name" value="Plakophilin/d_Catenin"/>
</dbReference>
<feature type="region of interest" description="Disordered" evidence="10">
    <location>
        <begin position="363"/>
        <end position="388"/>
    </location>
</feature>
<dbReference type="SUPFAM" id="SSF48371">
    <property type="entry name" value="ARM repeat"/>
    <property type="match status" value="1"/>
</dbReference>
<dbReference type="InterPro" id="IPR016024">
    <property type="entry name" value="ARM-type_fold"/>
</dbReference>
<dbReference type="GO" id="GO:0060997">
    <property type="term" value="P:dendritic spine morphogenesis"/>
    <property type="evidence" value="ECO:0007669"/>
    <property type="project" value="TreeGrafter"/>
</dbReference>
<dbReference type="GO" id="GO:0048513">
    <property type="term" value="P:animal organ development"/>
    <property type="evidence" value="ECO:0007669"/>
    <property type="project" value="UniProtKB-ARBA"/>
</dbReference>
<dbReference type="PANTHER" id="PTHR10372:SF9">
    <property type="entry name" value="CATENIN DELTA-2"/>
    <property type="match status" value="1"/>
</dbReference>
<feature type="repeat" description="ARM" evidence="9">
    <location>
        <begin position="611"/>
        <end position="654"/>
    </location>
</feature>
<dbReference type="AlphaFoldDB" id="A0A8C2QB44"/>
<feature type="compositionally biased region" description="Basic and acidic residues" evidence="10">
    <location>
        <begin position="1060"/>
        <end position="1069"/>
    </location>
</feature>
<dbReference type="InterPro" id="IPR011989">
    <property type="entry name" value="ARM-like"/>
</dbReference>
<reference evidence="11" key="1">
    <citation type="submission" date="2025-08" db="UniProtKB">
        <authorList>
            <consortium name="Ensembl"/>
        </authorList>
    </citation>
    <scope>IDENTIFICATION</scope>
</reference>
<name>A0A8C2QB44_CYPCA</name>
<evidence type="ECO:0000256" key="9">
    <source>
        <dbReference type="PROSITE-ProRule" id="PRU00259"/>
    </source>
</evidence>
<dbReference type="PROSITE" id="PS50176">
    <property type="entry name" value="ARM_REPEAT"/>
    <property type="match status" value="3"/>
</dbReference>
<dbReference type="GO" id="GO:0005912">
    <property type="term" value="C:adherens junction"/>
    <property type="evidence" value="ECO:0007669"/>
    <property type="project" value="TreeGrafter"/>
</dbReference>
<feature type="region of interest" description="Disordered" evidence="10">
    <location>
        <begin position="470"/>
        <end position="493"/>
    </location>
</feature>
<evidence type="ECO:0000256" key="4">
    <source>
        <dbReference type="ARBA" id="ARBA00022553"/>
    </source>
</evidence>
<keyword evidence="5" id="KW-0677">Repeat</keyword>
<feature type="repeat" description="ARM" evidence="9">
    <location>
        <begin position="567"/>
        <end position="600"/>
    </location>
</feature>
<dbReference type="GO" id="GO:0098609">
    <property type="term" value="P:cell-cell adhesion"/>
    <property type="evidence" value="ECO:0007669"/>
    <property type="project" value="InterPro"/>
</dbReference>
<comment type="subcellular location">
    <subcellularLocation>
        <location evidence="1">Cell junction</location>
    </subcellularLocation>
</comment>
<sequence>MPVPDQHSDIENSSMLSPVLNASNGDGSETETTSAILASVKEQELQFERLTRELEAERQIVATQLERCKLGSETGSMSSISSADEKFRWNNQDGQKDIEEELTTGLELVDSCIRSLQESGILDSQEFTAGERPGILSQSALQLNNQEGTFPYQVSYHSNQTLALGDLSASQPPLSGQVVGALHSYNQVTSNRVAQLAARETAARAHSQDSFAQGHGSAFHMPDNQPAAPVNYSCSTLPAQRVSSPFSMQALGSPSKLQRLGSASDMPSYATLARVSSPKQSPSRLAKSYSTSSPINMAVGGGSSSSPLHMTGPGNASSSSPLHQLSAAVGSYATLSPTKRMLHTTDQYKISHDLYANATLQRPGSLAGSRGSYSSQHSHLGSELRPLQSPEHHIDPIYEDRVYQKAPLRNFNQGQVPSSPGVDSIPLQRTGSQNATGTFPRAGYATGPGASTADYANPYRTLQFCPSTDSPYSKSGPALPPEATLVRSPSVDSIQKDPRYDPEFLVWNQNQAEQRMTKEFGWRDPELPEVIQMLQHQFPSVQSNAAAYLQHLCFGDNKIKSEIRRQGGIQLLVDLLDHRMTDVHRSACGALRNLVYGKANDDNKIALKNCGGIPALVRLLRKTTDVEIRELLTGVLWNLSSCDALKMPIIQDALAVLTNTVIIPHSGWDTLPHQDDHKLHLHSSQVLRNATGCLRNVSSAGEEARRRMRECEGLTDALLYVIQTALGTSEIDSKTIENCVCILRNLSYRLAAETSQGQQMGSEELDGVLCTDASGKDAESSGCWGKKKKKKKSHDQWDGVGPFPDSSDPPKGLQMLWHPSIVKPYLTLLSECSNPDTLEGAAGALQNLAAGSWKWSVYIRAAVRKEKGLPILVELLRIDNDRVVCAVATALRNMALDVRNKELIGKYAMRDLVHRLPGGNNNNSTGTGGTSKSMSDDTITAICCALHEVITKNMENTKALRDAGGIEKLIGIARSKGDKHTPKVVKAASQVLNSMWQYRDLRSLYKKDGYSQYHFVGSSSTIERDRQRPYSSSRTPSISPVRTSPNNRSASAPTSPRDMMSLKERKTEYESTGTNSGYHGNKGEHTSRKDAMAAQISSGTSTLFRGAYMSPGDDIKHNQVSAQGNPPEAYPPFQTPPGANFEEPYYEDQAHKCPPPAADGTMHLGLKSTGNYVDFYSASRPYSELNYETSHYPASPDSWV</sequence>
<keyword evidence="8" id="KW-0175">Coiled coil</keyword>
<keyword evidence="7" id="KW-0965">Cell junction</keyword>
<feature type="repeat" description="ARM" evidence="9">
    <location>
        <begin position="867"/>
        <end position="904"/>
    </location>
</feature>
<evidence type="ECO:0000256" key="5">
    <source>
        <dbReference type="ARBA" id="ARBA00022737"/>
    </source>
</evidence>
<evidence type="ECO:0000256" key="7">
    <source>
        <dbReference type="ARBA" id="ARBA00022949"/>
    </source>
</evidence>
<feature type="compositionally biased region" description="Polar residues" evidence="10">
    <location>
        <begin position="277"/>
        <end position="295"/>
    </location>
</feature>
<dbReference type="Ensembl" id="ENSCCRT00020130273.1">
    <property type="protein sequence ID" value="ENSCCRP00020119566.1"/>
    <property type="gene ID" value="ENSCCRG00020053620.1"/>
</dbReference>
<keyword evidence="3" id="KW-0488">Methylation</keyword>
<evidence type="ECO:0000313" key="11">
    <source>
        <dbReference type="Ensembl" id="ENSCCRP00020119566.1"/>
    </source>
</evidence>
<dbReference type="GO" id="GO:0014069">
    <property type="term" value="C:postsynaptic density"/>
    <property type="evidence" value="ECO:0007669"/>
    <property type="project" value="TreeGrafter"/>
</dbReference>
<dbReference type="GO" id="GO:0005737">
    <property type="term" value="C:cytoplasm"/>
    <property type="evidence" value="ECO:0007669"/>
    <property type="project" value="TreeGrafter"/>
</dbReference>
<feature type="compositionally biased region" description="Basic and acidic residues" evidence="10">
    <location>
        <begin position="1"/>
        <end position="10"/>
    </location>
</feature>
<dbReference type="InterPro" id="IPR000225">
    <property type="entry name" value="Armadillo"/>
</dbReference>
<accession>A0A8C2QB44</accession>
<feature type="compositionally biased region" description="Polar residues" evidence="10">
    <location>
        <begin position="11"/>
        <end position="33"/>
    </location>
</feature>
<evidence type="ECO:0000256" key="6">
    <source>
        <dbReference type="ARBA" id="ARBA00022889"/>
    </source>
</evidence>
<dbReference type="SMART" id="SM00185">
    <property type="entry name" value="ARM"/>
    <property type="match status" value="7"/>
</dbReference>
<dbReference type="Proteomes" id="UP000694701">
    <property type="component" value="Unplaced"/>
</dbReference>
<evidence type="ECO:0000256" key="1">
    <source>
        <dbReference type="ARBA" id="ARBA00004282"/>
    </source>
</evidence>
<evidence type="ECO:0000256" key="8">
    <source>
        <dbReference type="ARBA" id="ARBA00023054"/>
    </source>
</evidence>
<protein>
    <submittedName>
        <fullName evidence="11">Catenin (cadherin-associated protein), delta 2b</fullName>
    </submittedName>
</protein>
<dbReference type="Gene3D" id="1.25.10.10">
    <property type="entry name" value="Leucine-rich Repeat Variant"/>
    <property type="match status" value="1"/>
</dbReference>
<feature type="compositionally biased region" description="Polar residues" evidence="10">
    <location>
        <begin position="304"/>
        <end position="321"/>
    </location>
</feature>
<feature type="compositionally biased region" description="Polar residues" evidence="10">
    <location>
        <begin position="1029"/>
        <end position="1054"/>
    </location>
</feature>
<evidence type="ECO:0000256" key="2">
    <source>
        <dbReference type="ARBA" id="ARBA00005462"/>
    </source>
</evidence>
<dbReference type="Pfam" id="PF00514">
    <property type="entry name" value="Arm"/>
    <property type="match status" value="4"/>
</dbReference>
<dbReference type="PANTHER" id="PTHR10372">
    <property type="entry name" value="PLAKOPHILLIN-RELATED"/>
    <property type="match status" value="1"/>
</dbReference>
<feature type="region of interest" description="Disordered" evidence="10">
    <location>
        <begin position="273"/>
        <end position="321"/>
    </location>
</feature>
<evidence type="ECO:0000256" key="10">
    <source>
        <dbReference type="SAM" id="MobiDB-lite"/>
    </source>
</evidence>
<keyword evidence="4" id="KW-0597">Phosphoprotein</keyword>
<evidence type="ECO:0000256" key="3">
    <source>
        <dbReference type="ARBA" id="ARBA00022481"/>
    </source>
</evidence>
<evidence type="ECO:0000313" key="12">
    <source>
        <dbReference type="Proteomes" id="UP000694701"/>
    </source>
</evidence>
<feature type="region of interest" description="Disordered" evidence="10">
    <location>
        <begin position="1"/>
        <end position="33"/>
    </location>
</feature>
<feature type="compositionally biased region" description="Basic and acidic residues" evidence="10">
    <location>
        <begin position="1081"/>
        <end position="1091"/>
    </location>
</feature>
<keyword evidence="6" id="KW-0130">Cell adhesion</keyword>
<feature type="region of interest" description="Disordered" evidence="10">
    <location>
        <begin position="1019"/>
        <end position="1091"/>
    </location>
</feature>
<dbReference type="GO" id="GO:0005634">
    <property type="term" value="C:nucleus"/>
    <property type="evidence" value="ECO:0007669"/>
    <property type="project" value="TreeGrafter"/>
</dbReference>